<dbReference type="GO" id="GO:0004535">
    <property type="term" value="F:poly(A)-specific ribonuclease activity"/>
    <property type="evidence" value="ECO:0007669"/>
    <property type="project" value="InterPro"/>
</dbReference>
<dbReference type="Proteomes" id="UP001187471">
    <property type="component" value="Unassembled WGS sequence"/>
</dbReference>
<dbReference type="InterPro" id="IPR011009">
    <property type="entry name" value="Kinase-like_dom_sf"/>
</dbReference>
<dbReference type="AlphaFoldDB" id="A0AA88RAN6"/>
<evidence type="ECO:0000256" key="1">
    <source>
        <dbReference type="SAM" id="MobiDB-lite"/>
    </source>
</evidence>
<evidence type="ECO:0000313" key="2">
    <source>
        <dbReference type="EMBL" id="KAK2978455.1"/>
    </source>
</evidence>
<dbReference type="Gene3D" id="3.30.420.10">
    <property type="entry name" value="Ribonuclease H-like superfamily/Ribonuclease H"/>
    <property type="match status" value="1"/>
</dbReference>
<dbReference type="InterPro" id="IPR039637">
    <property type="entry name" value="CNOT7/CNOT8/Pop2"/>
</dbReference>
<evidence type="ECO:0000313" key="3">
    <source>
        <dbReference type="Proteomes" id="UP001187471"/>
    </source>
</evidence>
<gene>
    <name evidence="2" type="ORF">RJ640_023713</name>
</gene>
<dbReference type="PANTHER" id="PTHR10797">
    <property type="entry name" value="CCR4-NOT TRANSCRIPTION COMPLEX SUBUNIT"/>
    <property type="match status" value="1"/>
</dbReference>
<dbReference type="EMBL" id="JAVXUO010001871">
    <property type="protein sequence ID" value="KAK2978455.1"/>
    <property type="molecule type" value="Genomic_DNA"/>
</dbReference>
<keyword evidence="3" id="KW-1185">Reference proteome</keyword>
<feature type="compositionally biased region" description="Basic and acidic residues" evidence="1">
    <location>
        <begin position="166"/>
        <end position="175"/>
    </location>
</feature>
<protein>
    <recommendedName>
        <fullName evidence="4">Protein kinase domain-containing protein</fullName>
    </recommendedName>
</protein>
<proteinExistence type="predicted"/>
<dbReference type="InterPro" id="IPR036397">
    <property type="entry name" value="RNaseH_sf"/>
</dbReference>
<feature type="compositionally biased region" description="Basic residues" evidence="1">
    <location>
        <begin position="179"/>
        <end position="188"/>
    </location>
</feature>
<feature type="region of interest" description="Disordered" evidence="1">
    <location>
        <begin position="165"/>
        <end position="188"/>
    </location>
</feature>
<sequence>MKEHTLHHTIPQQSTKVLSIIGGRDVPKKPSFAIDPNFPLQLKNEESEGSYEDFYAIKLLVIDLHLLYFDRLDLFHHIAERSQASNVLLEDNTEARIADFGLSQAVSGDQTSITQFCLGIDLDPEFQRWFGQITDSSPIQYSSLSSSIALYSRDETLLEEAQNIESETREAEKQQCKNHSTRRRRRHMHHNHRYYRPSLNLIQLGLTLTDTAGNLPDLGTDKTCICQFNFSDFDAAHDASAPNSIELLRR</sequence>
<reference evidence="2" key="1">
    <citation type="submission" date="2022-12" db="EMBL/GenBank/DDBJ databases">
        <title>Draft genome assemblies for two species of Escallonia (Escalloniales).</title>
        <authorList>
            <person name="Chanderbali A."/>
            <person name="Dervinis C."/>
            <person name="Anghel I."/>
            <person name="Soltis D."/>
            <person name="Soltis P."/>
            <person name="Zapata F."/>
        </authorList>
    </citation>
    <scope>NUCLEOTIDE SEQUENCE</scope>
    <source>
        <strain evidence="2">UCBG92.1500</strain>
        <tissue evidence="2">Leaf</tissue>
    </source>
</reference>
<name>A0AA88RAN6_9ASTE</name>
<dbReference type="GO" id="GO:0030014">
    <property type="term" value="C:CCR4-NOT complex"/>
    <property type="evidence" value="ECO:0007669"/>
    <property type="project" value="InterPro"/>
</dbReference>
<dbReference type="InterPro" id="IPR012337">
    <property type="entry name" value="RNaseH-like_sf"/>
</dbReference>
<dbReference type="SUPFAM" id="SSF56112">
    <property type="entry name" value="Protein kinase-like (PK-like)"/>
    <property type="match status" value="1"/>
</dbReference>
<dbReference type="GO" id="GO:0003676">
    <property type="term" value="F:nucleic acid binding"/>
    <property type="evidence" value="ECO:0007669"/>
    <property type="project" value="InterPro"/>
</dbReference>
<organism evidence="2 3">
    <name type="scientific">Escallonia rubra</name>
    <dbReference type="NCBI Taxonomy" id="112253"/>
    <lineage>
        <taxon>Eukaryota</taxon>
        <taxon>Viridiplantae</taxon>
        <taxon>Streptophyta</taxon>
        <taxon>Embryophyta</taxon>
        <taxon>Tracheophyta</taxon>
        <taxon>Spermatophyta</taxon>
        <taxon>Magnoliopsida</taxon>
        <taxon>eudicotyledons</taxon>
        <taxon>Gunneridae</taxon>
        <taxon>Pentapetalae</taxon>
        <taxon>asterids</taxon>
        <taxon>campanulids</taxon>
        <taxon>Escalloniales</taxon>
        <taxon>Escalloniaceae</taxon>
        <taxon>Escallonia</taxon>
    </lineage>
</organism>
<evidence type="ECO:0008006" key="4">
    <source>
        <dbReference type="Google" id="ProtNLM"/>
    </source>
</evidence>
<accession>A0AA88RAN6</accession>
<dbReference type="SUPFAM" id="SSF53098">
    <property type="entry name" value="Ribonuclease H-like"/>
    <property type="match status" value="1"/>
</dbReference>
<comment type="caution">
    <text evidence="2">The sequence shown here is derived from an EMBL/GenBank/DDBJ whole genome shotgun (WGS) entry which is preliminary data.</text>
</comment>